<dbReference type="InterPro" id="IPR011989">
    <property type="entry name" value="ARM-like"/>
</dbReference>
<keyword evidence="2" id="KW-0813">Transport</keyword>
<dbReference type="InterPro" id="IPR040122">
    <property type="entry name" value="Importin_beta"/>
</dbReference>
<keyword evidence="4" id="KW-0677">Repeat</keyword>
<dbReference type="AlphaFoldDB" id="A0A9W6ZCG8"/>
<evidence type="ECO:0000256" key="6">
    <source>
        <dbReference type="SAM" id="MobiDB-lite"/>
    </source>
</evidence>
<dbReference type="Proteomes" id="UP001165082">
    <property type="component" value="Unassembled WGS sequence"/>
</dbReference>
<accession>A0A9W6ZCG8</accession>
<keyword evidence="8" id="KW-1185">Reference proteome</keyword>
<proteinExistence type="predicted"/>
<dbReference type="InterPro" id="IPR016024">
    <property type="entry name" value="ARM-type_fold"/>
</dbReference>
<evidence type="ECO:0000256" key="4">
    <source>
        <dbReference type="ARBA" id="ARBA00022737"/>
    </source>
</evidence>
<organism evidence="7 8">
    <name type="scientific">Triparma retinervis</name>
    <dbReference type="NCBI Taxonomy" id="2557542"/>
    <lineage>
        <taxon>Eukaryota</taxon>
        <taxon>Sar</taxon>
        <taxon>Stramenopiles</taxon>
        <taxon>Ochrophyta</taxon>
        <taxon>Bolidophyceae</taxon>
        <taxon>Parmales</taxon>
        <taxon>Triparmaceae</taxon>
        <taxon>Triparma</taxon>
    </lineage>
</organism>
<evidence type="ECO:0000313" key="8">
    <source>
        <dbReference type="Proteomes" id="UP001165082"/>
    </source>
</evidence>
<dbReference type="GO" id="GO:0005737">
    <property type="term" value="C:cytoplasm"/>
    <property type="evidence" value="ECO:0007669"/>
    <property type="project" value="UniProtKB-SubCell"/>
</dbReference>
<dbReference type="PANTHER" id="PTHR10527">
    <property type="entry name" value="IMPORTIN BETA"/>
    <property type="match status" value="1"/>
</dbReference>
<evidence type="ECO:0000256" key="5">
    <source>
        <dbReference type="ARBA" id="ARBA00022927"/>
    </source>
</evidence>
<dbReference type="OrthoDB" id="543373at2759"/>
<keyword evidence="5" id="KW-0653">Protein transport</keyword>
<evidence type="ECO:0000256" key="2">
    <source>
        <dbReference type="ARBA" id="ARBA00022448"/>
    </source>
</evidence>
<evidence type="ECO:0000256" key="3">
    <source>
        <dbReference type="ARBA" id="ARBA00022490"/>
    </source>
</evidence>
<protein>
    <submittedName>
        <fullName evidence="7">Uncharacterized protein</fullName>
    </submittedName>
</protein>
<comment type="subcellular location">
    <subcellularLocation>
        <location evidence="1">Cytoplasm</location>
    </subcellularLocation>
</comment>
<name>A0A9W6ZCG8_9STRA</name>
<feature type="region of interest" description="Disordered" evidence="6">
    <location>
        <begin position="1"/>
        <end position="21"/>
    </location>
</feature>
<sequence>MLASLRSPDSGTRKGAEATYERMKAEDSVQLTQMLVTGLSSTGTGDVQFASVLLRQLVSQLPQLSDAVPNLLSTVIGVFSSTSDAFTQRRLAHLLAQVAASSKSADGVNMILNGIAAGVQNVEETSLFLLEKLAEYSPTRVWASKESLTRLLVASLTAAPGLALQSSTSALSQLITTTSAIAESTSFSQPPSPADTAALGAATLPLLLTVLSTLLSQLDGGEASIKPLEALSEAVLQATPFFSYSPEALSSTINACLQIAQAASLPMKTRLNSLHLLANLLNKERKTINKNEILMSSLCSSSGPAALCLSFIHSETDEDFESWAEEPPQFYDDHVWEGDDDACAAESYLEAFVHDLGGKSVFPTLLPGIEQMLRGDWRSKRAGLAALERLLEASPVAFSQFSTSAVEAATSSSKDTNVRVQFQALQLLGSLCNKHATYKLQQGFAQDMISSICLLMASPCMKVSNHACNALISFMRGDGSTNENCVEGELVVPYLGGLLQVLGEGPLGKAGAINQEGAVLVVSGINALACVADVVGKDFEPYYANFMPGLLSFMKIGLSSQGMPVNAGEDSSMAILRGSAIEAASILGEAVGGKESPAFLQDATQIMQFVLTYLACANQIATLQAAANAGLSSSVALPLPMDKVQASCARISGMMEEEFAQFMPAILPHLLRQAKAKNDMSMSEGDEAGLDATNKGEVERDADMGTESMTIKIPGMGIKKITVNTTVVQEKSQAARAIYEHAYALGGLFAPFAKLCAAALIPLVSFQYNAEVRSTSAMALAPIFDSACAYGLKNDVGGKIVTAQQKVLPQQLFGTICNTIVKQLSEERSDPETMVSLADALSEVTGSAYLGLIDDVPGKHVAKLNDKEGRQLVLSLTTLVGECLERRRKLFEGMALAEDEDEVAEYEEALGAESDLLTPLVDSIGYTLKSGGEIFSPVFDAIIAPSFGKMLVGAGVDVRARFASVCLFDDCVEHCGKDSANKHAPMLLQGVLEGVDDSKNHGDLELKQASVYGIAQITRQAPHVLAAHAKLTITCLANLVQVGPADEDEISLIENAVSALASMVVFKQAPFAKALGDVELASVKEMVLNNLPLKEDETEAHLCHEKFADMVEIGEFCAVGDEERVLRTMKIMSAVLQAVEGGTCLAAPSTQHRFAELMHKLQSNQFAANAFGKLGNEEKLMVQKAVEAGARGGAVITP</sequence>
<evidence type="ECO:0000256" key="1">
    <source>
        <dbReference type="ARBA" id="ARBA00004496"/>
    </source>
</evidence>
<dbReference type="GO" id="GO:0006606">
    <property type="term" value="P:protein import into nucleus"/>
    <property type="evidence" value="ECO:0007669"/>
    <property type="project" value="InterPro"/>
</dbReference>
<dbReference type="EMBL" id="BRXZ01001884">
    <property type="protein sequence ID" value="GMH48772.1"/>
    <property type="molecule type" value="Genomic_DNA"/>
</dbReference>
<comment type="caution">
    <text evidence="7">The sequence shown here is derived from an EMBL/GenBank/DDBJ whole genome shotgun (WGS) entry which is preliminary data.</text>
</comment>
<dbReference type="SUPFAM" id="SSF48371">
    <property type="entry name" value="ARM repeat"/>
    <property type="match status" value="1"/>
</dbReference>
<reference evidence="7" key="1">
    <citation type="submission" date="2022-07" db="EMBL/GenBank/DDBJ databases">
        <title>Genome analysis of Parmales, a sister group of diatoms, reveals the evolutionary specialization of diatoms from phago-mixotrophs to photoautotrophs.</title>
        <authorList>
            <person name="Ban H."/>
            <person name="Sato S."/>
            <person name="Yoshikawa S."/>
            <person name="Kazumasa Y."/>
            <person name="Nakamura Y."/>
            <person name="Ichinomiya M."/>
            <person name="Saitoh K."/>
            <person name="Sato N."/>
            <person name="Blanc-Mathieu R."/>
            <person name="Endo H."/>
            <person name="Kuwata A."/>
            <person name="Ogata H."/>
        </authorList>
    </citation>
    <scope>NUCLEOTIDE SEQUENCE</scope>
</reference>
<feature type="compositionally biased region" description="Basic and acidic residues" evidence="6">
    <location>
        <begin position="11"/>
        <end position="21"/>
    </location>
</feature>
<dbReference type="Gene3D" id="1.25.10.10">
    <property type="entry name" value="Leucine-rich Repeat Variant"/>
    <property type="match status" value="1"/>
</dbReference>
<gene>
    <name evidence="7" type="ORF">TrRE_jg8239</name>
</gene>
<evidence type="ECO:0000313" key="7">
    <source>
        <dbReference type="EMBL" id="GMH48772.1"/>
    </source>
</evidence>
<keyword evidence="3" id="KW-0963">Cytoplasm</keyword>